<comment type="caution">
    <text evidence="1">The sequence shown here is derived from an EMBL/GenBank/DDBJ whole genome shotgun (WGS) entry which is preliminary data.</text>
</comment>
<sequence length="77" mass="8837">MTTTTTTGNIPVRFLCPKRPAYLNLTTDLRDRVQFDDTCNSDQISLWTGNGYHKTPNVCFLFQHSNKRLSSNRLIDS</sequence>
<name>A0AAN8PT28_POLSC</name>
<dbReference type="EMBL" id="JAWJWE010000042">
    <property type="protein sequence ID" value="KAK6618406.1"/>
    <property type="molecule type" value="Genomic_DNA"/>
</dbReference>
<proteinExistence type="predicted"/>
<evidence type="ECO:0000313" key="2">
    <source>
        <dbReference type="Proteomes" id="UP001372834"/>
    </source>
</evidence>
<accession>A0AAN8PT28</accession>
<organism evidence="1 2">
    <name type="scientific">Polyplax serrata</name>
    <name type="common">Common mouse louse</name>
    <dbReference type="NCBI Taxonomy" id="468196"/>
    <lineage>
        <taxon>Eukaryota</taxon>
        <taxon>Metazoa</taxon>
        <taxon>Ecdysozoa</taxon>
        <taxon>Arthropoda</taxon>
        <taxon>Hexapoda</taxon>
        <taxon>Insecta</taxon>
        <taxon>Pterygota</taxon>
        <taxon>Neoptera</taxon>
        <taxon>Paraneoptera</taxon>
        <taxon>Psocodea</taxon>
        <taxon>Troctomorpha</taxon>
        <taxon>Phthiraptera</taxon>
        <taxon>Anoplura</taxon>
        <taxon>Polyplacidae</taxon>
        <taxon>Polyplax</taxon>
    </lineage>
</organism>
<evidence type="ECO:0000313" key="1">
    <source>
        <dbReference type="EMBL" id="KAK6618406.1"/>
    </source>
</evidence>
<reference evidence="1 2" key="1">
    <citation type="submission" date="2023-10" db="EMBL/GenBank/DDBJ databases">
        <title>Genomes of two closely related lineages of the louse Polyplax serrata with different host specificities.</title>
        <authorList>
            <person name="Martinu J."/>
            <person name="Tarabai H."/>
            <person name="Stefka J."/>
            <person name="Hypsa V."/>
        </authorList>
    </citation>
    <scope>NUCLEOTIDE SEQUENCE [LARGE SCALE GENOMIC DNA]</scope>
    <source>
        <strain evidence="1">HR10_N</strain>
    </source>
</reference>
<dbReference type="AlphaFoldDB" id="A0AAN8PT28"/>
<dbReference type="Proteomes" id="UP001372834">
    <property type="component" value="Unassembled WGS sequence"/>
</dbReference>
<protein>
    <submittedName>
        <fullName evidence="1">Uncharacterized protein</fullName>
    </submittedName>
</protein>
<gene>
    <name evidence="1" type="ORF">RUM43_013599</name>
</gene>